<reference evidence="2" key="1">
    <citation type="submission" date="2011-07" db="EMBL/GenBank/DDBJ databases">
        <authorList>
            <consortium name="Caenorhabditis brenneri Sequencing and Analysis Consortium"/>
            <person name="Wilson R.K."/>
        </authorList>
    </citation>
    <scope>NUCLEOTIDE SEQUENCE [LARGE SCALE GENOMIC DNA]</scope>
    <source>
        <strain evidence="2">PB2801</strain>
    </source>
</reference>
<proteinExistence type="predicted"/>
<gene>
    <name evidence="1" type="ORF">CAEBREN_19820</name>
</gene>
<accession>G0N5A9</accession>
<dbReference type="EMBL" id="GL379839">
    <property type="protein sequence ID" value="EGT52972.1"/>
    <property type="molecule type" value="Genomic_DNA"/>
</dbReference>
<dbReference type="AlphaFoldDB" id="G0N5A9"/>
<keyword evidence="2" id="KW-1185">Reference proteome</keyword>
<sequence length="346" mass="39855">MPQDNEPQTESKGSDSQKIGKVFRKSPVLQEDTVNLCFDIRELHVDFRYILCSTKMAKVEIMLHENGNENIWRWQIFNDHVLKEKLGDVSSRVKTETNGTALENAIIMINTIGERSRSIMEKVKVFDDPPPINLHRRLKAKILEVDNLGHLIPDLGKYFNFVDVQTLKELWLSEQVGDTVGDCLDDPLLKQCKLSLVLGQYNFQVLQKIVSNHVKIEDVSRSFTVGIYAKLAEFFSETKPIGFVFEMKIRFENDFVDEVMYFLINTEEWASKFLCKNQCATIIHHDVETVIYKRGCYVKLEIMKPDIATWDKVDCNPDEKCPYCSFRASASAQGSQDDKPAVERLE</sequence>
<protein>
    <recommendedName>
        <fullName evidence="3">DUF38 domain-containing protein</fullName>
    </recommendedName>
</protein>
<dbReference type="Proteomes" id="UP000008068">
    <property type="component" value="Unassembled WGS sequence"/>
</dbReference>
<evidence type="ECO:0008006" key="3">
    <source>
        <dbReference type="Google" id="ProtNLM"/>
    </source>
</evidence>
<dbReference type="InParanoid" id="G0N5A9"/>
<evidence type="ECO:0000313" key="2">
    <source>
        <dbReference type="Proteomes" id="UP000008068"/>
    </source>
</evidence>
<evidence type="ECO:0000313" key="1">
    <source>
        <dbReference type="EMBL" id="EGT52972.1"/>
    </source>
</evidence>
<dbReference type="HOGENOM" id="CLU_802216_0_0_1"/>
<name>G0N5A9_CAEBE</name>
<organism evidence="2">
    <name type="scientific">Caenorhabditis brenneri</name>
    <name type="common">Nematode worm</name>
    <dbReference type="NCBI Taxonomy" id="135651"/>
    <lineage>
        <taxon>Eukaryota</taxon>
        <taxon>Metazoa</taxon>
        <taxon>Ecdysozoa</taxon>
        <taxon>Nematoda</taxon>
        <taxon>Chromadorea</taxon>
        <taxon>Rhabditida</taxon>
        <taxon>Rhabditina</taxon>
        <taxon>Rhabditomorpha</taxon>
        <taxon>Rhabditoidea</taxon>
        <taxon>Rhabditidae</taxon>
        <taxon>Peloderinae</taxon>
        <taxon>Caenorhabditis</taxon>
    </lineage>
</organism>